<dbReference type="HOGENOM" id="CLU_040667_0_0_5"/>
<protein>
    <submittedName>
        <fullName evidence="1">NADP-dependent isocitrate dehydrogenase protein</fullName>
    </submittedName>
</protein>
<keyword evidence="2" id="KW-1185">Reference proteome</keyword>
<reference evidence="1 2" key="1">
    <citation type="journal article" date="2010" name="J. Bacteriol.">
        <title>Genome sequences of Pelagibaca bermudensis HTCC2601T and Maritimibacter alkaliphilus HTCC2654T, the type strains of two marine Roseobacter genera.</title>
        <authorList>
            <person name="Thrash J.C."/>
            <person name="Cho J.C."/>
            <person name="Ferriera S."/>
            <person name="Johnson J."/>
            <person name="Vergin K.L."/>
            <person name="Giovannoni S.J."/>
        </authorList>
    </citation>
    <scope>NUCLEOTIDE SEQUENCE [LARGE SCALE GENOMIC DNA]</scope>
    <source>
        <strain evidence="2">DSM 26914 / JCM 13377 / KCTC 12554 / HTCC2601</strain>
    </source>
</reference>
<dbReference type="AlphaFoldDB" id="Q0FTG5"/>
<sequence length="423" mass="44825">MQRSERAKRLVEILVDLFEEAHGGEPFLVGPDQQREVLGHPARFHGLDHHLLERGRKGHQRGVAVELGAVLEAAGPSVDRGDGVGRGRLSGLVLAIVAGDRAMRRLGLDDLAVRCHQLRGHQAERAEALRHGVGLHIAIVVLAGPDEAAVPLHAAGDHVVDQTVLVPDALGLELLLELFLEDLLEQILEAAVIGLEDGVLGREIDRPAQRQTVVERGAGEVDDRGVEVVHRLVDAGRGGVIDLLLDHRAVFADEFHRQLAGAGEVEIGGLVLVAEGMAADDDGPGPAGHEARHVAADDRLAEHHAAKDVADRAVGRAPHLLEAELLDPGLVGRDGGALDGAADLLGLLGGVDGDLVVGLVPALDAEIVIEQVEIQIGQDQLCLDEVPDDAGHLVAVHLDDRVVYLDLRHAGPFPLCACSMMRP</sequence>
<name>Q0FTG5_SALBH</name>
<evidence type="ECO:0000313" key="1">
    <source>
        <dbReference type="EMBL" id="EAU47487.1"/>
    </source>
</evidence>
<accession>Q0FTG5</accession>
<gene>
    <name evidence="1" type="ORF">R2601_26151</name>
</gene>
<comment type="caution">
    <text evidence="1">The sequence shown here is derived from an EMBL/GenBank/DDBJ whole genome shotgun (WGS) entry which is preliminary data.</text>
</comment>
<dbReference type="STRING" id="314265.R2601_26151"/>
<dbReference type="EMBL" id="AATQ01000006">
    <property type="protein sequence ID" value="EAU47487.1"/>
    <property type="molecule type" value="Genomic_DNA"/>
</dbReference>
<proteinExistence type="predicted"/>
<evidence type="ECO:0000313" key="2">
    <source>
        <dbReference type="Proteomes" id="UP000006230"/>
    </source>
</evidence>
<dbReference type="eggNOG" id="ENOG502ZARS">
    <property type="taxonomic scope" value="Bacteria"/>
</dbReference>
<organism evidence="1 2">
    <name type="scientific">Salipiger bermudensis (strain DSM 26914 / JCM 13377 / KCTC 12554 / HTCC2601)</name>
    <name type="common">Pelagibaca bermudensis</name>
    <dbReference type="NCBI Taxonomy" id="314265"/>
    <lineage>
        <taxon>Bacteria</taxon>
        <taxon>Pseudomonadati</taxon>
        <taxon>Pseudomonadota</taxon>
        <taxon>Alphaproteobacteria</taxon>
        <taxon>Rhodobacterales</taxon>
        <taxon>Roseobacteraceae</taxon>
        <taxon>Salipiger</taxon>
    </lineage>
</organism>
<dbReference type="Proteomes" id="UP000006230">
    <property type="component" value="Unassembled WGS sequence"/>
</dbReference>